<dbReference type="EMBL" id="NFKP01000003">
    <property type="protein sequence ID" value="OUP70577.1"/>
    <property type="molecule type" value="Genomic_DNA"/>
</dbReference>
<evidence type="ECO:0000259" key="1">
    <source>
        <dbReference type="Pfam" id="PF00583"/>
    </source>
</evidence>
<dbReference type="Gene3D" id="3.40.630.30">
    <property type="match status" value="1"/>
</dbReference>
<protein>
    <recommendedName>
        <fullName evidence="1">N-acetyltransferase domain-containing protein</fullName>
    </recommendedName>
</protein>
<evidence type="ECO:0000313" key="2">
    <source>
        <dbReference type="EMBL" id="OUP70577.1"/>
    </source>
</evidence>
<evidence type="ECO:0000313" key="3">
    <source>
        <dbReference type="Proteomes" id="UP000196386"/>
    </source>
</evidence>
<sequence length="201" mass="22935">MPILRDRPSCPICGAAHSEFNRVNWWSSNGIPYGPKTKPDNTTLMCDECARKRFAWREEFICHLSIEEQVGLGANIRELLKDEDVNFDKFEKALDTSVVLVAKIRNVTAGFISFSFTRESDSRAKYFVIVNGLFVNPYYRNLGIGFELFNRMIRWASVVTVNYYTFDECIAPNVFKFAVKIGAVSLTNIKNSFVIGEMADE</sequence>
<comment type="caution">
    <text evidence="2">The sequence shown here is derived from an EMBL/GenBank/DDBJ whole genome shotgun (WGS) entry which is preliminary data.</text>
</comment>
<gene>
    <name evidence="2" type="ORF">B5F11_03825</name>
</gene>
<dbReference type="SUPFAM" id="SSF55729">
    <property type="entry name" value="Acyl-CoA N-acyltransferases (Nat)"/>
    <property type="match status" value="1"/>
</dbReference>
<dbReference type="GO" id="GO:0016747">
    <property type="term" value="F:acyltransferase activity, transferring groups other than amino-acyl groups"/>
    <property type="evidence" value="ECO:0007669"/>
    <property type="project" value="InterPro"/>
</dbReference>
<proteinExistence type="predicted"/>
<accession>A0A1Y4MPE5</accession>
<dbReference type="AlphaFoldDB" id="A0A1Y4MPE5"/>
<dbReference type="Pfam" id="PF00583">
    <property type="entry name" value="Acetyltransf_1"/>
    <property type="match status" value="1"/>
</dbReference>
<dbReference type="InterPro" id="IPR016181">
    <property type="entry name" value="Acyl_CoA_acyltransferase"/>
</dbReference>
<organism evidence="2 3">
    <name type="scientific">Anaerotruncus colihominis</name>
    <dbReference type="NCBI Taxonomy" id="169435"/>
    <lineage>
        <taxon>Bacteria</taxon>
        <taxon>Bacillati</taxon>
        <taxon>Bacillota</taxon>
        <taxon>Clostridia</taxon>
        <taxon>Eubacteriales</taxon>
        <taxon>Oscillospiraceae</taxon>
        <taxon>Anaerotruncus</taxon>
    </lineage>
</organism>
<dbReference type="InterPro" id="IPR000182">
    <property type="entry name" value="GNAT_dom"/>
</dbReference>
<reference evidence="3" key="1">
    <citation type="submission" date="2017-04" db="EMBL/GenBank/DDBJ databases">
        <title>Function of individual gut microbiota members based on whole genome sequencing of pure cultures obtained from chicken caecum.</title>
        <authorList>
            <person name="Medvecky M."/>
            <person name="Cejkova D."/>
            <person name="Polansky O."/>
            <person name="Karasova D."/>
            <person name="Kubasova T."/>
            <person name="Cizek A."/>
            <person name="Rychlik I."/>
        </authorList>
    </citation>
    <scope>NUCLEOTIDE SEQUENCE [LARGE SCALE GENOMIC DNA]</scope>
    <source>
        <strain evidence="3">An175</strain>
    </source>
</reference>
<dbReference type="Proteomes" id="UP000196386">
    <property type="component" value="Unassembled WGS sequence"/>
</dbReference>
<feature type="domain" description="N-acetyltransferase" evidence="1">
    <location>
        <begin position="94"/>
        <end position="156"/>
    </location>
</feature>
<dbReference type="CDD" id="cd04301">
    <property type="entry name" value="NAT_SF"/>
    <property type="match status" value="1"/>
</dbReference>
<name>A0A1Y4MPE5_9FIRM</name>
<dbReference type="RefSeq" id="WP_087299666.1">
    <property type="nucleotide sequence ID" value="NZ_NFKP01000003.1"/>
</dbReference>